<feature type="non-terminal residue" evidence="1">
    <location>
        <position position="1"/>
    </location>
</feature>
<dbReference type="AlphaFoldDB" id="A0A147BAN3"/>
<organism evidence="1">
    <name type="scientific">Ixodes ricinus</name>
    <name type="common">Common tick</name>
    <name type="synonym">Acarus ricinus</name>
    <dbReference type="NCBI Taxonomy" id="34613"/>
    <lineage>
        <taxon>Eukaryota</taxon>
        <taxon>Metazoa</taxon>
        <taxon>Ecdysozoa</taxon>
        <taxon>Arthropoda</taxon>
        <taxon>Chelicerata</taxon>
        <taxon>Arachnida</taxon>
        <taxon>Acari</taxon>
        <taxon>Parasitiformes</taxon>
        <taxon>Ixodida</taxon>
        <taxon>Ixodoidea</taxon>
        <taxon>Ixodidae</taxon>
        <taxon>Ixodinae</taxon>
        <taxon>Ixodes</taxon>
    </lineage>
</organism>
<accession>A0A147BAN3</accession>
<sequence>SLGLWSPNTSPVVPIDLRHRRSRSPHLRISPTPKTAPTTECLRANQRGKWRTLSVDVAERGLPEAKRCFAKQCCAARASKVVRSGNKWRRRTPFVALNVAILSIWRASAWKRKKASKGKCRHHQNLLPLKRPWTRAMAELASVASSSSVAVPESQKATAQRFYDTIGWKSRHQIRASGTHTSLPLGTIKLSSVKFKSDF</sequence>
<protein>
    <submittedName>
        <fullName evidence="1">Uncharacterized protein</fullName>
    </submittedName>
</protein>
<dbReference type="EMBL" id="GEGO01007576">
    <property type="protein sequence ID" value="JAR87828.1"/>
    <property type="molecule type" value="Transcribed_RNA"/>
</dbReference>
<reference evidence="1" key="1">
    <citation type="journal article" date="2018" name="PLoS Negl. Trop. Dis.">
        <title>Sialome diversity of ticks revealed by RNAseq of single tick salivary glands.</title>
        <authorList>
            <person name="Perner J."/>
            <person name="Kropackova S."/>
            <person name="Kopacek P."/>
            <person name="Ribeiro J.M."/>
        </authorList>
    </citation>
    <scope>NUCLEOTIDE SEQUENCE</scope>
    <source>
        <strain evidence="1">Siblings of single egg batch collected in Ceske Budejovice</strain>
        <tissue evidence="1">Salivary glands</tissue>
    </source>
</reference>
<name>A0A147BAN3_IXORI</name>
<proteinExistence type="predicted"/>
<evidence type="ECO:0000313" key="1">
    <source>
        <dbReference type="EMBL" id="JAR87828.1"/>
    </source>
</evidence>